<evidence type="ECO:0008006" key="3">
    <source>
        <dbReference type="Google" id="ProtNLM"/>
    </source>
</evidence>
<dbReference type="Pfam" id="PF05014">
    <property type="entry name" value="Nuc_deoxyrib_tr"/>
    <property type="match status" value="1"/>
</dbReference>
<dbReference type="PATRIC" id="fig|1434118.4.peg.1344"/>
<evidence type="ECO:0000313" key="2">
    <source>
        <dbReference type="Proteomes" id="UP000033123"/>
    </source>
</evidence>
<dbReference type="Proteomes" id="UP000033123">
    <property type="component" value="Chromosome"/>
</dbReference>
<gene>
    <name evidence="1" type="ORF">MSSAC_1046</name>
</gene>
<dbReference type="KEGG" id="msj:MSSAC_1046"/>
<evidence type="ECO:0000313" key="1">
    <source>
        <dbReference type="EMBL" id="AKB35636.1"/>
    </source>
</evidence>
<dbReference type="Gene3D" id="3.40.50.450">
    <property type="match status" value="1"/>
</dbReference>
<reference evidence="1 2" key="1">
    <citation type="submission" date="2014-07" db="EMBL/GenBank/DDBJ databases">
        <title>Methanogenic archaea and the global carbon cycle.</title>
        <authorList>
            <person name="Henriksen J.R."/>
            <person name="Luke J."/>
            <person name="Reinhart S."/>
            <person name="Benedict M.N."/>
            <person name="Youngblut N.D."/>
            <person name="Metcalf M.E."/>
            <person name="Whitaker R.J."/>
            <person name="Metcalf W.W."/>
        </authorList>
    </citation>
    <scope>NUCLEOTIDE SEQUENCE [LARGE SCALE GENOMIC DNA]</scope>
    <source>
        <strain evidence="1 2">C2J</strain>
    </source>
</reference>
<accession>A0A0E3LCJ6</accession>
<sequence>MNDETLSTAPKPFVFVLMPFKEDFDDIYELGIKEAAKEVGAYAERLDEQIFTEGILERIFNQISKADVIVADMTGRNPNVFYEVGYAHALGKIVLLLTQKADDIPFDLKHKQHIIYGNSGSKIQNLRNELNTRLNWAINESKRERLKDNSKRILVSIPEKRGTNYEFIEIPEDRLSKPIPVINQEFGLNFQLHNDSLDEIPAITHVYLFTDDPSLESSLPYGHTCELVYNSNKDDKFPIKYRIPNTIPSIPAGAVETFFVAFDKATENKIQNYKLRIHISNNYYDFSFQTKWKAPCKERIG</sequence>
<organism evidence="1 2">
    <name type="scientific">Methanosarcina siciliae C2J</name>
    <dbReference type="NCBI Taxonomy" id="1434118"/>
    <lineage>
        <taxon>Archaea</taxon>
        <taxon>Methanobacteriati</taxon>
        <taxon>Methanobacteriota</taxon>
        <taxon>Stenosarchaea group</taxon>
        <taxon>Methanomicrobia</taxon>
        <taxon>Methanosarcinales</taxon>
        <taxon>Methanosarcinaceae</taxon>
        <taxon>Methanosarcina</taxon>
    </lineage>
</organism>
<dbReference type="HOGENOM" id="CLU_936376_0_0_2"/>
<dbReference type="InterPro" id="IPR007710">
    <property type="entry name" value="Nucleoside_deoxyribTrfase"/>
</dbReference>
<dbReference type="GeneID" id="25419259"/>
<dbReference type="EMBL" id="CP009508">
    <property type="protein sequence ID" value="AKB35636.1"/>
    <property type="molecule type" value="Genomic_DNA"/>
</dbReference>
<proteinExistence type="predicted"/>
<dbReference type="RefSeq" id="WP_052727192.1">
    <property type="nucleotide sequence ID" value="NZ_CP009508.1"/>
</dbReference>
<dbReference type="SUPFAM" id="SSF52309">
    <property type="entry name" value="N-(deoxy)ribosyltransferase-like"/>
    <property type="match status" value="1"/>
</dbReference>
<name>A0A0E3LCJ6_9EURY</name>
<dbReference type="AlphaFoldDB" id="A0A0E3LCJ6"/>
<protein>
    <recommendedName>
        <fullName evidence="3">Nucleoside 2-deoxyribosyltransferase</fullName>
    </recommendedName>
</protein>